<dbReference type="InterPro" id="IPR017853">
    <property type="entry name" value="GH"/>
</dbReference>
<comment type="caution">
    <text evidence="8">The sequence shown here is derived from an EMBL/GenBank/DDBJ whole genome shotgun (WGS) entry which is preliminary data.</text>
</comment>
<dbReference type="Pfam" id="PF14310">
    <property type="entry name" value="Fn3-like"/>
    <property type="match status" value="1"/>
</dbReference>
<dbReference type="SUPFAM" id="SSF51445">
    <property type="entry name" value="(Trans)glycosidases"/>
    <property type="match status" value="1"/>
</dbReference>
<dbReference type="SUPFAM" id="SSF52279">
    <property type="entry name" value="Beta-D-glucan exohydrolase, C-terminal domain"/>
    <property type="match status" value="1"/>
</dbReference>
<evidence type="ECO:0000256" key="5">
    <source>
        <dbReference type="ARBA" id="ARBA00022801"/>
    </source>
</evidence>
<keyword evidence="6" id="KW-0326">Glycosidase</keyword>
<dbReference type="PANTHER" id="PTHR30620">
    <property type="entry name" value="PERIPLASMIC BETA-GLUCOSIDASE-RELATED"/>
    <property type="match status" value="1"/>
</dbReference>
<proteinExistence type="inferred from homology"/>
<dbReference type="InterPro" id="IPR036881">
    <property type="entry name" value="Glyco_hydro_3_C_sf"/>
</dbReference>
<protein>
    <recommendedName>
        <fullName evidence="3">beta-glucosidase</fullName>
        <ecNumber evidence="3">3.2.1.21</ecNumber>
    </recommendedName>
</protein>
<name>A0ABS5KE82_9BACT</name>
<reference evidence="8 9" key="1">
    <citation type="journal article" date="2014" name="Int. J. Syst. Evol. Microbiol.">
        <title>Carboxylicivirga gen. nov. in the family Marinilabiliaceae with two novel species, Carboxylicivirga mesophila sp. nov. and Carboxylicivirga taeanensis sp. nov., and reclassification of Cytophaga fermentans as Saccharicrinis fermentans gen. nov., comb. nov.</title>
        <authorList>
            <person name="Yang S.H."/>
            <person name="Seo H.S."/>
            <person name="Woo J.H."/>
            <person name="Oh H.M."/>
            <person name="Jang H."/>
            <person name="Lee J.H."/>
            <person name="Kim S.J."/>
            <person name="Kwon K.K."/>
        </authorList>
    </citation>
    <scope>NUCLEOTIDE SEQUENCE [LARGE SCALE GENOMIC DNA]</scope>
    <source>
        <strain evidence="8 9">JCM 18290</strain>
    </source>
</reference>
<evidence type="ECO:0000256" key="6">
    <source>
        <dbReference type="ARBA" id="ARBA00023295"/>
    </source>
</evidence>
<dbReference type="Pfam" id="PF00933">
    <property type="entry name" value="Glyco_hydro_3"/>
    <property type="match status" value="1"/>
</dbReference>
<feature type="domain" description="Fibronectin type III-like" evidence="7">
    <location>
        <begin position="687"/>
        <end position="756"/>
    </location>
</feature>
<dbReference type="Gene3D" id="3.40.50.1700">
    <property type="entry name" value="Glycoside hydrolase family 3 C-terminal domain"/>
    <property type="match status" value="1"/>
</dbReference>
<dbReference type="Proteomes" id="UP000721861">
    <property type="component" value="Unassembled WGS sequence"/>
</dbReference>
<dbReference type="InterPro" id="IPR036962">
    <property type="entry name" value="Glyco_hydro_3_N_sf"/>
</dbReference>
<organism evidence="8 9">
    <name type="scientific">Carboxylicivirga mesophila</name>
    <dbReference type="NCBI Taxonomy" id="1166478"/>
    <lineage>
        <taxon>Bacteria</taxon>
        <taxon>Pseudomonadati</taxon>
        <taxon>Bacteroidota</taxon>
        <taxon>Bacteroidia</taxon>
        <taxon>Marinilabiliales</taxon>
        <taxon>Marinilabiliaceae</taxon>
        <taxon>Carboxylicivirga</taxon>
    </lineage>
</organism>
<evidence type="ECO:0000256" key="2">
    <source>
        <dbReference type="ARBA" id="ARBA00005336"/>
    </source>
</evidence>
<evidence type="ECO:0000313" key="9">
    <source>
        <dbReference type="Proteomes" id="UP000721861"/>
    </source>
</evidence>
<dbReference type="InterPro" id="IPR051915">
    <property type="entry name" value="Cellulose_Degrad_GH3"/>
</dbReference>
<dbReference type="Gene3D" id="2.60.40.10">
    <property type="entry name" value="Immunoglobulins"/>
    <property type="match status" value="1"/>
</dbReference>
<comment type="similarity">
    <text evidence="2">Belongs to the glycosyl hydrolase 3 family.</text>
</comment>
<gene>
    <name evidence="8" type="ORF">KEM09_16940</name>
</gene>
<dbReference type="InterPro" id="IPR002772">
    <property type="entry name" value="Glyco_hydro_3_C"/>
</dbReference>
<evidence type="ECO:0000313" key="8">
    <source>
        <dbReference type="EMBL" id="MBS2213107.1"/>
    </source>
</evidence>
<accession>A0ABS5KE82</accession>
<evidence type="ECO:0000256" key="4">
    <source>
        <dbReference type="ARBA" id="ARBA00022729"/>
    </source>
</evidence>
<dbReference type="Gene3D" id="3.20.20.300">
    <property type="entry name" value="Glycoside hydrolase, family 3, N-terminal domain"/>
    <property type="match status" value="1"/>
</dbReference>
<keyword evidence="9" id="KW-1185">Reference proteome</keyword>
<dbReference type="EC" id="3.2.1.21" evidence="3"/>
<dbReference type="InterPro" id="IPR001764">
    <property type="entry name" value="Glyco_hydro_3_N"/>
</dbReference>
<dbReference type="PROSITE" id="PS51257">
    <property type="entry name" value="PROKAR_LIPOPROTEIN"/>
    <property type="match status" value="1"/>
</dbReference>
<dbReference type="InterPro" id="IPR026891">
    <property type="entry name" value="Fn3-like"/>
</dbReference>
<dbReference type="EMBL" id="JAGUCN010000022">
    <property type="protein sequence ID" value="MBS2213107.1"/>
    <property type="molecule type" value="Genomic_DNA"/>
</dbReference>
<comment type="catalytic activity">
    <reaction evidence="1">
        <text>Hydrolysis of terminal, non-reducing beta-D-glucosyl residues with release of beta-D-glucose.</text>
        <dbReference type="EC" id="3.2.1.21"/>
    </reaction>
</comment>
<dbReference type="RefSeq" id="WP_212230086.1">
    <property type="nucleotide sequence ID" value="NZ_JAGUCN010000022.1"/>
</dbReference>
<keyword evidence="4" id="KW-0732">Signal</keyword>
<dbReference type="GO" id="GO:0016787">
    <property type="term" value="F:hydrolase activity"/>
    <property type="evidence" value="ECO:0007669"/>
    <property type="project" value="UniProtKB-KW"/>
</dbReference>
<dbReference type="SMART" id="SM01217">
    <property type="entry name" value="Fn3_like"/>
    <property type="match status" value="1"/>
</dbReference>
<evidence type="ECO:0000256" key="1">
    <source>
        <dbReference type="ARBA" id="ARBA00000448"/>
    </source>
</evidence>
<keyword evidence="5 8" id="KW-0378">Hydrolase</keyword>
<sequence>MKNVLAIVTVISLTISFISCGQKESHSPYHKEIEALLTQMTIEEKVGQTAQFTLDVIGEGENVYSSHFPFKLDEVMLNDVLVNRKTGSILNTATNTPLTLDEWQAVVSRIQEIAIEATGIPVIYGIDAIHGTTYTQKATFLPQQIGQAATFNRDLVRKGAENTAYETRASNLPWNFSPVLDLGRNAAWPRIWETFGEDVYLISELGKEVIKGYQGADRDVVDEHHVAACLKHYMGYGTPVNGKDRTPANIPLHELVEKHYEPFVRAVEAGALTVMVNSGIVNGESVHASYNLLTKMLKEDLQFDGVVVTDWQDINNLYERDRIAKSDKEAIKIAFNAGIDMAMVPYDVDYTDYFIELINEGEISMSRLDDAVRRILLLKYRLGLFEKPVFDYAGYEKFASIDHQDEARRAAEESITLLKNVENLLPLSPKLRILVTGPNAHSMRTLQGGWTLSWQGEKVEQFIDNHNTFLTSIKKHANDVVYAPGVSYKMDAWWKEETTNIAEAVNAARNVDVIVACIGENTYTEKPGDLNNLSLSQNQQDLVKALAQTGKPIILVLNEGRPRTISDIEPLAGAIVQTYLPGTFGGEVTADILFGVTNPSGKLPYTYPKHPNSLMNYDYKPAENRTEMQGAYNYGALQDLQYGFGHGLSYTTFEYSNLKVDKPEFTPSDTLTFSVDVTNTGKRTGKESVLLFASDLYASITPDNRRLRGFDKIELSPNETKTVQIKVKASDLAFVNLAGEWVLEEGDFNVQVGSEVVMINATQSGRWTCPFRRF</sequence>
<dbReference type="PRINTS" id="PR00133">
    <property type="entry name" value="GLHYDRLASE3"/>
</dbReference>
<evidence type="ECO:0000259" key="7">
    <source>
        <dbReference type="SMART" id="SM01217"/>
    </source>
</evidence>
<dbReference type="PANTHER" id="PTHR30620:SF16">
    <property type="entry name" value="LYSOSOMAL BETA GLUCOSIDASE"/>
    <property type="match status" value="1"/>
</dbReference>
<dbReference type="InterPro" id="IPR013783">
    <property type="entry name" value="Ig-like_fold"/>
</dbReference>
<evidence type="ECO:0000256" key="3">
    <source>
        <dbReference type="ARBA" id="ARBA00012744"/>
    </source>
</evidence>
<dbReference type="Pfam" id="PF01915">
    <property type="entry name" value="Glyco_hydro_3_C"/>
    <property type="match status" value="1"/>
</dbReference>